<comment type="catalytic activity">
    <reaction evidence="1">
        <text>ATP + protein L-histidine = ADP + protein N-phospho-L-histidine.</text>
        <dbReference type="EC" id="2.7.13.3"/>
    </reaction>
</comment>
<dbReference type="InterPro" id="IPR036890">
    <property type="entry name" value="HATPase_C_sf"/>
</dbReference>
<dbReference type="InterPro" id="IPR005467">
    <property type="entry name" value="His_kinase_dom"/>
</dbReference>
<evidence type="ECO:0000256" key="8">
    <source>
        <dbReference type="ARBA" id="ARBA00022679"/>
    </source>
</evidence>
<name>A0A4Q1D935_9BACT</name>
<dbReference type="PANTHER" id="PTHR24421">
    <property type="entry name" value="NITRATE/NITRITE SENSOR PROTEIN NARX-RELATED"/>
    <property type="match status" value="1"/>
</dbReference>
<keyword evidence="6" id="KW-0004">4Fe-4S</keyword>
<evidence type="ECO:0000259" key="19">
    <source>
        <dbReference type="PROSITE" id="PS50109"/>
    </source>
</evidence>
<evidence type="ECO:0000256" key="18">
    <source>
        <dbReference type="SAM" id="SignalP"/>
    </source>
</evidence>
<keyword evidence="21" id="KW-1185">Reference proteome</keyword>
<evidence type="ECO:0000313" key="20">
    <source>
        <dbReference type="EMBL" id="RXK85831.1"/>
    </source>
</evidence>
<keyword evidence="18" id="KW-0732">Signal</keyword>
<protein>
    <recommendedName>
        <fullName evidence="5">Oxygen sensor histidine kinase NreB</fullName>
        <ecNumber evidence="4">2.7.13.3</ecNumber>
    </recommendedName>
    <alternativeName>
        <fullName evidence="15">Nitrogen regulation protein B</fullName>
    </alternativeName>
</protein>
<keyword evidence="7" id="KW-0963">Cytoplasm</keyword>
<keyword evidence="8" id="KW-0808">Transferase</keyword>
<organism evidence="20 21">
    <name type="scientific">Filimonas effusa</name>
    <dbReference type="NCBI Taxonomy" id="2508721"/>
    <lineage>
        <taxon>Bacteria</taxon>
        <taxon>Pseudomonadati</taxon>
        <taxon>Bacteroidota</taxon>
        <taxon>Chitinophagia</taxon>
        <taxon>Chitinophagales</taxon>
        <taxon>Chitinophagaceae</taxon>
        <taxon>Filimonas</taxon>
    </lineage>
</organism>
<dbReference type="AlphaFoldDB" id="A0A4Q1D935"/>
<keyword evidence="17" id="KW-1133">Transmembrane helix</keyword>
<dbReference type="GO" id="GO:0046872">
    <property type="term" value="F:metal ion binding"/>
    <property type="evidence" value="ECO:0007669"/>
    <property type="project" value="UniProtKB-KW"/>
</dbReference>
<evidence type="ECO:0000256" key="4">
    <source>
        <dbReference type="ARBA" id="ARBA00012438"/>
    </source>
</evidence>
<accession>A0A4Q1D935</accession>
<dbReference type="GO" id="GO:0046983">
    <property type="term" value="F:protein dimerization activity"/>
    <property type="evidence" value="ECO:0007669"/>
    <property type="project" value="InterPro"/>
</dbReference>
<evidence type="ECO:0000256" key="10">
    <source>
        <dbReference type="ARBA" id="ARBA00022777"/>
    </source>
</evidence>
<comment type="function">
    <text evidence="14">Member of the two-component regulatory system NreB/NreC involved in the control of dissimilatory nitrate/nitrite reduction in response to oxygen. NreB functions as a direct oxygen sensor histidine kinase which is autophosphorylated, in the absence of oxygen, probably at the conserved histidine residue, and transfers its phosphate group probably to a conserved aspartate residue of NreC. NreB/NreC activates the expression of the nitrate (narGHJI) and nitrite (nir) reductase operons, as well as the putative nitrate transporter gene narT.</text>
</comment>
<evidence type="ECO:0000256" key="7">
    <source>
        <dbReference type="ARBA" id="ARBA00022490"/>
    </source>
</evidence>
<keyword evidence="11" id="KW-0408">Iron</keyword>
<dbReference type="Gene3D" id="1.25.40.10">
    <property type="entry name" value="Tetratricopeptide repeat domain"/>
    <property type="match status" value="2"/>
</dbReference>
<dbReference type="Pfam" id="PF07730">
    <property type="entry name" value="HisKA_3"/>
    <property type="match status" value="1"/>
</dbReference>
<evidence type="ECO:0000256" key="5">
    <source>
        <dbReference type="ARBA" id="ARBA00017322"/>
    </source>
</evidence>
<dbReference type="SMART" id="SM00387">
    <property type="entry name" value="HATPase_c"/>
    <property type="match status" value="1"/>
</dbReference>
<feature type="signal peptide" evidence="18">
    <location>
        <begin position="1"/>
        <end position="31"/>
    </location>
</feature>
<evidence type="ECO:0000256" key="16">
    <source>
        <dbReference type="SAM" id="Coils"/>
    </source>
</evidence>
<comment type="caution">
    <text evidence="20">The sequence shown here is derived from an EMBL/GenBank/DDBJ whole genome shotgun (WGS) entry which is preliminary data.</text>
</comment>
<dbReference type="GO" id="GO:0016020">
    <property type="term" value="C:membrane"/>
    <property type="evidence" value="ECO:0007669"/>
    <property type="project" value="InterPro"/>
</dbReference>
<dbReference type="Gene3D" id="1.20.5.1930">
    <property type="match status" value="1"/>
</dbReference>
<evidence type="ECO:0000256" key="11">
    <source>
        <dbReference type="ARBA" id="ARBA00023004"/>
    </source>
</evidence>
<reference evidence="20 21" key="1">
    <citation type="submission" date="2019-01" db="EMBL/GenBank/DDBJ databases">
        <title>Filimonas sp. strain TTM-71.</title>
        <authorList>
            <person name="Chen W.-M."/>
        </authorList>
    </citation>
    <scope>NUCLEOTIDE SEQUENCE [LARGE SCALE GENOMIC DNA]</scope>
    <source>
        <strain evidence="20 21">TTM-71</strain>
    </source>
</reference>
<keyword evidence="13" id="KW-0411">Iron-sulfur</keyword>
<evidence type="ECO:0000256" key="9">
    <source>
        <dbReference type="ARBA" id="ARBA00022723"/>
    </source>
</evidence>
<evidence type="ECO:0000256" key="17">
    <source>
        <dbReference type="SAM" id="Phobius"/>
    </source>
</evidence>
<evidence type="ECO:0000256" key="15">
    <source>
        <dbReference type="ARBA" id="ARBA00030800"/>
    </source>
</evidence>
<dbReference type="EC" id="2.7.13.3" evidence="4"/>
<feature type="domain" description="Histidine kinase" evidence="19">
    <location>
        <begin position="586"/>
        <end position="675"/>
    </location>
</feature>
<evidence type="ECO:0000313" key="21">
    <source>
        <dbReference type="Proteomes" id="UP000290545"/>
    </source>
</evidence>
<dbReference type="PROSITE" id="PS50109">
    <property type="entry name" value="HIS_KIN"/>
    <property type="match status" value="1"/>
</dbReference>
<dbReference type="InterPro" id="IPR011712">
    <property type="entry name" value="Sig_transdc_His_kin_sub3_dim/P"/>
</dbReference>
<feature type="coiled-coil region" evidence="16">
    <location>
        <begin position="458"/>
        <end position="485"/>
    </location>
</feature>
<keyword evidence="17" id="KW-0472">Membrane</keyword>
<dbReference type="SUPFAM" id="SSF48452">
    <property type="entry name" value="TPR-like"/>
    <property type="match status" value="2"/>
</dbReference>
<sequence>MRAGSFLKNLKAALVLSLLSLSIPGPQLLLAQNNAFEGGPVFSEQQLLRDTNAIQQEMKKARVLQENYPDSAIHKFYLALKSSFALKYNRGILKSLTDLGVLYHIHNQHEKAIIALQAAIPYAENNKAGYTVVANIYNAIAYRYMFLGKKDSAAHYYYKALDQIEEKKVDNPDILANTYSQLILFWVNLNEEPDQAKPDDKYLATAINYLSKAEQLPQTNNKTLGKIILSKGHVNYLLHRFDSARFHYRRFIELAKLPEMSIFSSFVTATYTNIAHTFLTQKSADSAIYYSQKALRKIEGEGKDTGLFITASYNLGEAYMLQKKYKEVVTAVLPALKIAQTQPISSQYEGHELLADAYSAIGDYKLAWEHQKAYAQLRDSITIERNIQAISAMEMKFKVAEWNKELAQKELAISSRDNKIKTQRLWILGTLAATLLVILTGILLRRQAIHKQKINALRMQQEKEMALLHAMIEGEEKERNRLANELHDGIGGLLGAIRMQLGAALKANHIDTVNGEFKDILLLLENAYGDLRKTAHNLMPEILQHEGLEIATGIFCDRVRRADALDIHYETVGKIPRFRPTLELALYRIIQELLHNVLKHAKATEALVQLAFIGDCLSITVEDNGIGIRQPDTRSKSGMGITTIQERIRKMGGKCDIASAANHGTSINMELHLTGKDMLYLKT</sequence>
<dbReference type="RefSeq" id="WP_129001583.1">
    <property type="nucleotide sequence ID" value="NZ_SDHZ01000001.1"/>
</dbReference>
<dbReference type="InterPro" id="IPR050482">
    <property type="entry name" value="Sensor_HK_TwoCompSys"/>
</dbReference>
<dbReference type="Gene3D" id="3.30.565.10">
    <property type="entry name" value="Histidine kinase-like ATPase, C-terminal domain"/>
    <property type="match status" value="1"/>
</dbReference>
<evidence type="ECO:0000256" key="6">
    <source>
        <dbReference type="ARBA" id="ARBA00022485"/>
    </source>
</evidence>
<keyword evidence="9" id="KW-0479">Metal-binding</keyword>
<evidence type="ECO:0000256" key="13">
    <source>
        <dbReference type="ARBA" id="ARBA00023014"/>
    </source>
</evidence>
<evidence type="ECO:0000256" key="1">
    <source>
        <dbReference type="ARBA" id="ARBA00000085"/>
    </source>
</evidence>
<dbReference type="CDD" id="cd16917">
    <property type="entry name" value="HATPase_UhpB-NarQ-NarX-like"/>
    <property type="match status" value="1"/>
</dbReference>
<dbReference type="InterPro" id="IPR011990">
    <property type="entry name" value="TPR-like_helical_dom_sf"/>
</dbReference>
<evidence type="ECO:0000256" key="3">
    <source>
        <dbReference type="ARBA" id="ARBA00004496"/>
    </source>
</evidence>
<gene>
    <name evidence="20" type="ORF">ESB13_03195</name>
</gene>
<dbReference type="Pfam" id="PF02518">
    <property type="entry name" value="HATPase_c"/>
    <property type="match status" value="1"/>
</dbReference>
<dbReference type="PRINTS" id="PR00344">
    <property type="entry name" value="BCTRLSENSOR"/>
</dbReference>
<keyword evidence="17" id="KW-0812">Transmembrane</keyword>
<dbReference type="GO" id="GO:0005737">
    <property type="term" value="C:cytoplasm"/>
    <property type="evidence" value="ECO:0007669"/>
    <property type="project" value="UniProtKB-SubCell"/>
</dbReference>
<dbReference type="EMBL" id="SDHZ01000001">
    <property type="protein sequence ID" value="RXK85831.1"/>
    <property type="molecule type" value="Genomic_DNA"/>
</dbReference>
<dbReference type="InterPro" id="IPR019734">
    <property type="entry name" value="TPR_rpt"/>
</dbReference>
<dbReference type="SMART" id="SM00028">
    <property type="entry name" value="TPR"/>
    <property type="match status" value="5"/>
</dbReference>
<comment type="subcellular location">
    <subcellularLocation>
        <location evidence="3">Cytoplasm</location>
    </subcellularLocation>
</comment>
<dbReference type="GO" id="GO:0051539">
    <property type="term" value="F:4 iron, 4 sulfur cluster binding"/>
    <property type="evidence" value="ECO:0007669"/>
    <property type="project" value="UniProtKB-KW"/>
</dbReference>
<feature type="transmembrane region" description="Helical" evidence="17">
    <location>
        <begin position="425"/>
        <end position="444"/>
    </location>
</feature>
<dbReference type="SUPFAM" id="SSF55874">
    <property type="entry name" value="ATPase domain of HSP90 chaperone/DNA topoisomerase II/histidine kinase"/>
    <property type="match status" value="1"/>
</dbReference>
<evidence type="ECO:0000256" key="2">
    <source>
        <dbReference type="ARBA" id="ARBA00001966"/>
    </source>
</evidence>
<dbReference type="InterPro" id="IPR003594">
    <property type="entry name" value="HATPase_dom"/>
</dbReference>
<keyword evidence="10 20" id="KW-0418">Kinase</keyword>
<dbReference type="GO" id="GO:0000155">
    <property type="term" value="F:phosphorelay sensor kinase activity"/>
    <property type="evidence" value="ECO:0007669"/>
    <property type="project" value="InterPro"/>
</dbReference>
<comment type="cofactor">
    <cofactor evidence="2">
        <name>[4Fe-4S] cluster</name>
        <dbReference type="ChEBI" id="CHEBI:49883"/>
    </cofactor>
</comment>
<evidence type="ECO:0000256" key="14">
    <source>
        <dbReference type="ARBA" id="ARBA00024827"/>
    </source>
</evidence>
<feature type="chain" id="PRO_5020356243" description="Oxygen sensor histidine kinase NreB" evidence="18">
    <location>
        <begin position="32"/>
        <end position="683"/>
    </location>
</feature>
<dbReference type="Proteomes" id="UP000290545">
    <property type="component" value="Unassembled WGS sequence"/>
</dbReference>
<dbReference type="InterPro" id="IPR004358">
    <property type="entry name" value="Sig_transdc_His_kin-like_C"/>
</dbReference>
<proteinExistence type="predicted"/>
<evidence type="ECO:0000256" key="12">
    <source>
        <dbReference type="ARBA" id="ARBA00023012"/>
    </source>
</evidence>
<keyword evidence="16" id="KW-0175">Coiled coil</keyword>
<keyword evidence="12" id="KW-0902">Two-component regulatory system</keyword>
<dbReference type="OrthoDB" id="617348at2"/>